<dbReference type="Proteomes" id="UP000677875">
    <property type="component" value="Unassembled WGS sequence"/>
</dbReference>
<dbReference type="SUPFAM" id="SSF160582">
    <property type="entry name" value="MbtH-like"/>
    <property type="match status" value="1"/>
</dbReference>
<evidence type="ECO:0000313" key="2">
    <source>
        <dbReference type="EMBL" id="MBQ0827119.1"/>
    </source>
</evidence>
<dbReference type="GO" id="GO:0005829">
    <property type="term" value="C:cytosol"/>
    <property type="evidence" value="ECO:0007669"/>
    <property type="project" value="TreeGrafter"/>
</dbReference>
<keyword evidence="3" id="KW-1185">Reference proteome</keyword>
<accession>A0A940XEQ6</accession>
<dbReference type="Pfam" id="PF03621">
    <property type="entry name" value="MbtH"/>
    <property type="match status" value="1"/>
</dbReference>
<dbReference type="InterPro" id="IPR038020">
    <property type="entry name" value="MbtH-like_sf"/>
</dbReference>
<feature type="domain" description="MbtH-like" evidence="1">
    <location>
        <begin position="10"/>
        <end position="62"/>
    </location>
</feature>
<dbReference type="GO" id="GO:0019290">
    <property type="term" value="P:siderophore biosynthetic process"/>
    <property type="evidence" value="ECO:0007669"/>
    <property type="project" value="TreeGrafter"/>
</dbReference>
<dbReference type="InterPro" id="IPR005153">
    <property type="entry name" value="MbtH-like_dom"/>
</dbReference>
<dbReference type="EMBL" id="JAGPNL010000002">
    <property type="protein sequence ID" value="MBQ0827119.1"/>
    <property type="molecule type" value="Genomic_DNA"/>
</dbReference>
<evidence type="ECO:0000313" key="3">
    <source>
        <dbReference type="Proteomes" id="UP000677875"/>
    </source>
</evidence>
<dbReference type="PANTHER" id="PTHR38444">
    <property type="entry name" value="ENTEROBACTIN BIOSYNTHESIS PROTEIN YBDZ"/>
    <property type="match status" value="1"/>
</dbReference>
<dbReference type="AlphaFoldDB" id="A0A940XEQ6"/>
<dbReference type="InterPro" id="IPR037407">
    <property type="entry name" value="MLP_fam"/>
</dbReference>
<dbReference type="SMART" id="SM00923">
    <property type="entry name" value="MbtH"/>
    <property type="match status" value="1"/>
</dbReference>
<gene>
    <name evidence="2" type="ORF">J5Y05_11425</name>
</gene>
<name>A0A940XEQ6_9ACTN</name>
<dbReference type="Gene3D" id="3.90.820.10">
    <property type="entry name" value="Structural Genomics, Unknown Function 30-nov-00 1gh9 Mol_id"/>
    <property type="match status" value="1"/>
</dbReference>
<comment type="caution">
    <text evidence="2">The sequence shown here is derived from an EMBL/GenBank/DDBJ whole genome shotgun (WGS) entry which is preliminary data.</text>
</comment>
<evidence type="ECO:0000259" key="1">
    <source>
        <dbReference type="SMART" id="SM00923"/>
    </source>
</evidence>
<reference evidence="2" key="1">
    <citation type="submission" date="2021-04" db="EMBL/GenBank/DDBJ databases">
        <title>Genome seq and assembly of Streptomyces sp. RG38.</title>
        <authorList>
            <person name="Chhetri G."/>
        </authorList>
    </citation>
    <scope>NUCLEOTIDE SEQUENCE</scope>
    <source>
        <strain evidence="2">RG38</strain>
    </source>
</reference>
<dbReference type="PANTHER" id="PTHR38444:SF1">
    <property type="entry name" value="ENTEROBACTIN BIOSYNTHESIS PROTEIN YBDZ"/>
    <property type="match status" value="1"/>
</dbReference>
<sequence>MAVNHDAPVNPFDADGDTGAFLVLANAEGRHSLWPDFADVPDGWTTVHGPCPRQDALDWVVAHASGLLPR</sequence>
<organism evidence="2 3">
    <name type="scientific">Streptomyces tagetis</name>
    <dbReference type="NCBI Taxonomy" id="2820809"/>
    <lineage>
        <taxon>Bacteria</taxon>
        <taxon>Bacillati</taxon>
        <taxon>Actinomycetota</taxon>
        <taxon>Actinomycetes</taxon>
        <taxon>Kitasatosporales</taxon>
        <taxon>Streptomycetaceae</taxon>
        <taxon>Streptomyces</taxon>
    </lineage>
</organism>
<dbReference type="RefSeq" id="WP_210871147.1">
    <property type="nucleotide sequence ID" value="NZ_JAGPNL010000002.1"/>
</dbReference>
<proteinExistence type="predicted"/>
<protein>
    <submittedName>
        <fullName evidence="2">MbtH family protein</fullName>
    </submittedName>
</protein>